<feature type="domain" description="HECT" evidence="7">
    <location>
        <begin position="211"/>
        <end position="320"/>
    </location>
</feature>
<evidence type="ECO:0000256" key="2">
    <source>
        <dbReference type="ARBA" id="ARBA00012485"/>
    </source>
</evidence>
<comment type="catalytic activity">
    <reaction evidence="1">
        <text>S-ubiquitinyl-[E2 ubiquitin-conjugating enzyme]-L-cysteine + [acceptor protein]-L-lysine = [E2 ubiquitin-conjugating enzyme]-L-cysteine + N(6)-ubiquitinyl-[acceptor protein]-L-lysine.</text>
        <dbReference type="EC" id="2.3.2.26"/>
    </reaction>
</comment>
<evidence type="ECO:0000313" key="9">
    <source>
        <dbReference type="Proteomes" id="UP000694557"/>
    </source>
</evidence>
<dbReference type="InterPro" id="IPR000569">
    <property type="entry name" value="HECT_dom"/>
</dbReference>
<sequence length="353" mass="40382">MDLDQTRDCGLLSSSSRKSSCFHICSYFSQSIILSSILLLKFSLCQFLFILSKMVKRTIFQRDSEQQMICMARVRHTAYLVNKVSCRQRVDKNLLFLNIKVRQAQLLNDSLDELSRKNVDLKKKLKVTFLGATGLDMEGLTKEWFLLLDSCCHWFSSWNDQNTPASMATTTLGDLHQVIPVRLLRLLHLKHKELGVVKSYNLKPGAYSTNQMVMLYTDFLLNTSIYKQFAAFYHGFHSVCASDAMMLLRLERVEILVCGTPEPGMNALQKAAQYEGYSKSDLTVCHFWDVVLAFPLELQKKLLHFATGSDRVPVGGLVDLNFKIAKIDMSTDWYYSHLITHCLLLSYISNNII</sequence>
<keyword evidence="6" id="KW-0472">Membrane</keyword>
<dbReference type="Proteomes" id="UP000694557">
    <property type="component" value="Unassembled WGS sequence"/>
</dbReference>
<dbReference type="Pfam" id="PF00632">
    <property type="entry name" value="HECT"/>
    <property type="match status" value="1"/>
</dbReference>
<dbReference type="GeneTree" id="ENSGT00940000157750"/>
<comment type="caution">
    <text evidence="5">Lacks conserved residue(s) required for the propagation of feature annotation.</text>
</comment>
<evidence type="ECO:0000256" key="6">
    <source>
        <dbReference type="SAM" id="Phobius"/>
    </source>
</evidence>
<evidence type="ECO:0000256" key="1">
    <source>
        <dbReference type="ARBA" id="ARBA00000885"/>
    </source>
</evidence>
<dbReference type="Gene3D" id="3.90.1750.10">
    <property type="entry name" value="Hect, E3 ligase catalytic domains"/>
    <property type="match status" value="2"/>
</dbReference>
<gene>
    <name evidence="8" type="primary">HECTD2</name>
</gene>
<dbReference type="PANTHER" id="PTHR45700:SF9">
    <property type="entry name" value="HECT-TYPE E3 UBIQUITIN TRANSFERASE"/>
    <property type="match status" value="1"/>
</dbReference>
<dbReference type="Ensembl" id="ENSOKIT00005057245.1">
    <property type="protein sequence ID" value="ENSOKIP00005053985.1"/>
    <property type="gene ID" value="ENSOKIG00005023018.1"/>
</dbReference>
<evidence type="ECO:0000256" key="4">
    <source>
        <dbReference type="ARBA" id="ARBA00022786"/>
    </source>
</evidence>
<dbReference type="AlphaFoldDB" id="A0A8C7H933"/>
<keyword evidence="9" id="KW-1185">Reference proteome</keyword>
<proteinExistence type="predicted"/>
<reference evidence="8" key="1">
    <citation type="submission" date="2025-08" db="UniProtKB">
        <authorList>
            <consortium name="Ensembl"/>
        </authorList>
    </citation>
    <scope>IDENTIFICATION</scope>
</reference>
<protein>
    <recommendedName>
        <fullName evidence="2">HECT-type E3 ubiquitin transferase</fullName>
        <ecNumber evidence="2">2.3.2.26</ecNumber>
    </recommendedName>
</protein>
<evidence type="ECO:0000256" key="3">
    <source>
        <dbReference type="ARBA" id="ARBA00022679"/>
    </source>
</evidence>
<dbReference type="EC" id="2.3.2.26" evidence="2"/>
<keyword evidence="3" id="KW-0808">Transferase</keyword>
<feature type="domain" description="HECT" evidence="7">
    <location>
        <begin position="117"/>
        <end position="148"/>
    </location>
</feature>
<evidence type="ECO:0000256" key="5">
    <source>
        <dbReference type="PROSITE-ProRule" id="PRU00104"/>
    </source>
</evidence>
<dbReference type="InterPro" id="IPR044611">
    <property type="entry name" value="E3A/B/C-like"/>
</dbReference>
<dbReference type="PROSITE" id="PS50237">
    <property type="entry name" value="HECT"/>
    <property type="match status" value="2"/>
</dbReference>
<dbReference type="Gene3D" id="3.30.2410.10">
    <property type="entry name" value="Hect, E3 ligase catalytic domain"/>
    <property type="match status" value="1"/>
</dbReference>
<accession>A0A8C7H933</accession>
<name>A0A8C7H933_ONCKI</name>
<reference evidence="8" key="2">
    <citation type="submission" date="2025-09" db="UniProtKB">
        <authorList>
            <consortium name="Ensembl"/>
        </authorList>
    </citation>
    <scope>IDENTIFICATION</scope>
</reference>
<keyword evidence="4 5" id="KW-0833">Ubl conjugation pathway</keyword>
<feature type="transmembrane region" description="Helical" evidence="6">
    <location>
        <begin position="32"/>
        <end position="52"/>
    </location>
</feature>
<dbReference type="GO" id="GO:0061630">
    <property type="term" value="F:ubiquitin protein ligase activity"/>
    <property type="evidence" value="ECO:0007669"/>
    <property type="project" value="UniProtKB-EC"/>
</dbReference>
<dbReference type="SMART" id="SM00119">
    <property type="entry name" value="HECTc"/>
    <property type="match status" value="1"/>
</dbReference>
<keyword evidence="6" id="KW-0812">Transmembrane</keyword>
<dbReference type="InterPro" id="IPR035983">
    <property type="entry name" value="Hect_E3_ubiquitin_ligase"/>
</dbReference>
<dbReference type="PANTHER" id="PTHR45700">
    <property type="entry name" value="UBIQUITIN-PROTEIN LIGASE E3C"/>
    <property type="match status" value="1"/>
</dbReference>
<dbReference type="Gene3D" id="3.30.2160.10">
    <property type="entry name" value="Hect, E3 ligase catalytic domain"/>
    <property type="match status" value="1"/>
</dbReference>
<dbReference type="SUPFAM" id="SSF56204">
    <property type="entry name" value="Hect, E3 ligase catalytic domain"/>
    <property type="match status" value="1"/>
</dbReference>
<organism evidence="8 9">
    <name type="scientific">Oncorhynchus kisutch</name>
    <name type="common">Coho salmon</name>
    <name type="synonym">Salmo kisutch</name>
    <dbReference type="NCBI Taxonomy" id="8019"/>
    <lineage>
        <taxon>Eukaryota</taxon>
        <taxon>Metazoa</taxon>
        <taxon>Chordata</taxon>
        <taxon>Craniata</taxon>
        <taxon>Vertebrata</taxon>
        <taxon>Euteleostomi</taxon>
        <taxon>Actinopterygii</taxon>
        <taxon>Neopterygii</taxon>
        <taxon>Teleostei</taxon>
        <taxon>Protacanthopterygii</taxon>
        <taxon>Salmoniformes</taxon>
        <taxon>Salmonidae</taxon>
        <taxon>Salmoninae</taxon>
        <taxon>Oncorhynchus</taxon>
    </lineage>
</organism>
<evidence type="ECO:0000259" key="7">
    <source>
        <dbReference type="PROSITE" id="PS50237"/>
    </source>
</evidence>
<keyword evidence="6" id="KW-1133">Transmembrane helix</keyword>
<evidence type="ECO:0000313" key="8">
    <source>
        <dbReference type="Ensembl" id="ENSOKIP00005053985.1"/>
    </source>
</evidence>
<dbReference type="GO" id="GO:0000209">
    <property type="term" value="P:protein polyubiquitination"/>
    <property type="evidence" value="ECO:0007669"/>
    <property type="project" value="InterPro"/>
</dbReference>